<evidence type="ECO:0000313" key="7">
    <source>
        <dbReference type="EMBL" id="KAK9922463.1"/>
    </source>
</evidence>
<keyword evidence="4" id="KW-0804">Transcription</keyword>
<evidence type="ECO:0000259" key="6">
    <source>
        <dbReference type="PROSITE" id="PS50863"/>
    </source>
</evidence>
<dbReference type="CDD" id="cd10017">
    <property type="entry name" value="B3_DNA"/>
    <property type="match status" value="2"/>
</dbReference>
<evidence type="ECO:0000256" key="4">
    <source>
        <dbReference type="ARBA" id="ARBA00023163"/>
    </source>
</evidence>
<evidence type="ECO:0000313" key="8">
    <source>
        <dbReference type="Proteomes" id="UP001457282"/>
    </source>
</evidence>
<comment type="caution">
    <text evidence="7">The sequence shown here is derived from an EMBL/GenBank/DDBJ whole genome shotgun (WGS) entry which is preliminary data.</text>
</comment>
<dbReference type="Gene3D" id="2.40.330.10">
    <property type="entry name" value="DNA-binding pseudobarrel domain"/>
    <property type="match status" value="2"/>
</dbReference>
<dbReference type="InterPro" id="IPR015300">
    <property type="entry name" value="DNA-bd_pseudobarrel_sf"/>
</dbReference>
<name>A0AAW1WCZ7_RUBAR</name>
<dbReference type="InterPro" id="IPR050655">
    <property type="entry name" value="Plant_B3_domain"/>
</dbReference>
<proteinExistence type="predicted"/>
<comment type="subcellular location">
    <subcellularLocation>
        <location evidence="1">Nucleus</location>
    </subcellularLocation>
</comment>
<dbReference type="PANTHER" id="PTHR31920:SF148">
    <property type="entry name" value="B3 DOMAIN-CONTAINING PROTEIN OS03G0621600"/>
    <property type="match status" value="1"/>
</dbReference>
<gene>
    <name evidence="7" type="ORF">M0R45_030927</name>
</gene>
<protein>
    <recommendedName>
        <fullName evidence="6">TF-B3 domain-containing protein</fullName>
    </recommendedName>
</protein>
<evidence type="ECO:0000256" key="1">
    <source>
        <dbReference type="ARBA" id="ARBA00004123"/>
    </source>
</evidence>
<dbReference type="PROSITE" id="PS50863">
    <property type="entry name" value="B3"/>
    <property type="match status" value="1"/>
</dbReference>
<keyword evidence="3" id="KW-0238">DNA-binding</keyword>
<dbReference type="GO" id="GO:0003677">
    <property type="term" value="F:DNA binding"/>
    <property type="evidence" value="ECO:0007669"/>
    <property type="project" value="UniProtKB-KW"/>
</dbReference>
<dbReference type="SUPFAM" id="SSF101936">
    <property type="entry name" value="DNA-binding pseudobarrel domain"/>
    <property type="match status" value="2"/>
</dbReference>
<dbReference type="InterPro" id="IPR003340">
    <property type="entry name" value="B3_DNA-bd"/>
</dbReference>
<dbReference type="PANTHER" id="PTHR31920">
    <property type="entry name" value="B3 DOMAIN-CONTAINING"/>
    <property type="match status" value="1"/>
</dbReference>
<dbReference type="AlphaFoldDB" id="A0AAW1WCZ7"/>
<dbReference type="Pfam" id="PF02362">
    <property type="entry name" value="B3"/>
    <property type="match status" value="1"/>
</dbReference>
<keyword evidence="8" id="KW-1185">Reference proteome</keyword>
<sequence length="326" mass="37148">MGNYRLGLLVIVSEGHVIVIHGGLGDEAKAVGWWFCLGIGTRRELELQLGGYGLWFRGREMVKLIRIGCLQVCYFGWKGSTRPVHGGENSASFLQEFEGKVHQQFRLWTSAGTWLVNVKKVNDKLFFQKGWKKFVQDHNLKLGEFLVFEYARNSKFYVEIYGKSTCNKEITKAFKKSNTPPEDGNGNTILRTRTNKATTPIEVEVIENESETSMPTDELETQKNQISQDSESCWPRELNYKDDSSTRVQARKPTSFVKDYLTEKTGTVKLRVSKSLWTIKLVRSTRFSAGWTKFAKDNTLKQGVCVFELKVSIFRCSSSDRSCSSV</sequence>
<dbReference type="GO" id="GO:0005634">
    <property type="term" value="C:nucleus"/>
    <property type="evidence" value="ECO:0007669"/>
    <property type="project" value="UniProtKB-SubCell"/>
</dbReference>
<evidence type="ECO:0000256" key="2">
    <source>
        <dbReference type="ARBA" id="ARBA00023015"/>
    </source>
</evidence>
<dbReference type="EMBL" id="JBEDUW010000006">
    <property type="protein sequence ID" value="KAK9922463.1"/>
    <property type="molecule type" value="Genomic_DNA"/>
</dbReference>
<keyword evidence="5" id="KW-0539">Nucleus</keyword>
<reference evidence="7 8" key="1">
    <citation type="journal article" date="2023" name="G3 (Bethesda)">
        <title>A chromosome-length genome assembly and annotation of blackberry (Rubus argutus, cv. 'Hillquist').</title>
        <authorList>
            <person name="Bruna T."/>
            <person name="Aryal R."/>
            <person name="Dudchenko O."/>
            <person name="Sargent D.J."/>
            <person name="Mead D."/>
            <person name="Buti M."/>
            <person name="Cavallini A."/>
            <person name="Hytonen T."/>
            <person name="Andres J."/>
            <person name="Pham M."/>
            <person name="Weisz D."/>
            <person name="Mascagni F."/>
            <person name="Usai G."/>
            <person name="Natali L."/>
            <person name="Bassil N."/>
            <person name="Fernandez G.E."/>
            <person name="Lomsadze A."/>
            <person name="Armour M."/>
            <person name="Olukolu B."/>
            <person name="Poorten T."/>
            <person name="Britton C."/>
            <person name="Davik J."/>
            <person name="Ashrafi H."/>
            <person name="Aiden E.L."/>
            <person name="Borodovsky M."/>
            <person name="Worthington M."/>
        </authorList>
    </citation>
    <scope>NUCLEOTIDE SEQUENCE [LARGE SCALE GENOMIC DNA]</scope>
    <source>
        <strain evidence="7">PI 553951</strain>
    </source>
</reference>
<evidence type="ECO:0000256" key="5">
    <source>
        <dbReference type="ARBA" id="ARBA00023242"/>
    </source>
</evidence>
<dbReference type="SMART" id="SM01019">
    <property type="entry name" value="B3"/>
    <property type="match status" value="2"/>
</dbReference>
<accession>A0AAW1WCZ7</accession>
<keyword evidence="2" id="KW-0805">Transcription regulation</keyword>
<organism evidence="7 8">
    <name type="scientific">Rubus argutus</name>
    <name type="common">Southern blackberry</name>
    <dbReference type="NCBI Taxonomy" id="59490"/>
    <lineage>
        <taxon>Eukaryota</taxon>
        <taxon>Viridiplantae</taxon>
        <taxon>Streptophyta</taxon>
        <taxon>Embryophyta</taxon>
        <taxon>Tracheophyta</taxon>
        <taxon>Spermatophyta</taxon>
        <taxon>Magnoliopsida</taxon>
        <taxon>eudicotyledons</taxon>
        <taxon>Gunneridae</taxon>
        <taxon>Pentapetalae</taxon>
        <taxon>rosids</taxon>
        <taxon>fabids</taxon>
        <taxon>Rosales</taxon>
        <taxon>Rosaceae</taxon>
        <taxon>Rosoideae</taxon>
        <taxon>Rosoideae incertae sedis</taxon>
        <taxon>Rubus</taxon>
    </lineage>
</organism>
<feature type="domain" description="TF-B3" evidence="6">
    <location>
        <begin position="113"/>
        <end position="164"/>
    </location>
</feature>
<evidence type="ECO:0000256" key="3">
    <source>
        <dbReference type="ARBA" id="ARBA00023125"/>
    </source>
</evidence>
<dbReference type="Proteomes" id="UP001457282">
    <property type="component" value="Unassembled WGS sequence"/>
</dbReference>